<dbReference type="PROSITE" id="PS50088">
    <property type="entry name" value="ANK_REPEAT"/>
    <property type="match status" value="5"/>
</dbReference>
<feature type="repeat" description="ANK" evidence="3">
    <location>
        <begin position="73"/>
        <end position="105"/>
    </location>
</feature>
<reference evidence="4 5" key="1">
    <citation type="submission" date="2019-07" db="EMBL/GenBank/DDBJ databases">
        <title>Thalassofilum flectens gen. nov., sp. nov., a novel moderate thermophilic anaerobe from a shallow sea hot spring in Kunashir Island (Russia), representing a new family in the order Bacteroidales, and proposal of Thalassofilacea fam. nov.</title>
        <authorList>
            <person name="Kochetkova T.V."/>
            <person name="Podosokorskaya O.A."/>
            <person name="Novikov A."/>
            <person name="Elcheninov A.G."/>
            <person name="Toshchakov S.V."/>
            <person name="Kublanov I.V."/>
        </authorList>
    </citation>
    <scope>NUCLEOTIDE SEQUENCE [LARGE SCALE GENOMIC DNA]</scope>
    <source>
        <strain evidence="4 5">38-H</strain>
    </source>
</reference>
<evidence type="ECO:0000256" key="2">
    <source>
        <dbReference type="ARBA" id="ARBA00023043"/>
    </source>
</evidence>
<dbReference type="KEGG" id="ttz:FHG85_05850"/>
<dbReference type="EMBL" id="CP041345">
    <property type="protein sequence ID" value="QKG79801.1"/>
    <property type="molecule type" value="Genomic_DNA"/>
</dbReference>
<keyword evidence="5" id="KW-1185">Reference proteome</keyword>
<gene>
    <name evidence="4" type="ORF">FHG85_05850</name>
</gene>
<dbReference type="InterPro" id="IPR036770">
    <property type="entry name" value="Ankyrin_rpt-contain_sf"/>
</dbReference>
<dbReference type="Pfam" id="PF12796">
    <property type="entry name" value="Ank_2"/>
    <property type="match status" value="2"/>
</dbReference>
<feature type="repeat" description="ANK" evidence="3">
    <location>
        <begin position="106"/>
        <end position="138"/>
    </location>
</feature>
<feature type="repeat" description="ANK" evidence="3">
    <location>
        <begin position="172"/>
        <end position="204"/>
    </location>
</feature>
<dbReference type="Gene3D" id="1.25.40.20">
    <property type="entry name" value="Ankyrin repeat-containing domain"/>
    <property type="match status" value="2"/>
</dbReference>
<feature type="repeat" description="ANK" evidence="3">
    <location>
        <begin position="139"/>
        <end position="171"/>
    </location>
</feature>
<dbReference type="PRINTS" id="PR01415">
    <property type="entry name" value="ANKYRIN"/>
</dbReference>
<dbReference type="AlphaFoldDB" id="A0A7D4BRR1"/>
<protein>
    <recommendedName>
        <fullName evidence="6">Ankyrin repeat domain-containing protein</fullName>
    </recommendedName>
</protein>
<evidence type="ECO:0008006" key="6">
    <source>
        <dbReference type="Google" id="ProtNLM"/>
    </source>
</evidence>
<evidence type="ECO:0000313" key="5">
    <source>
        <dbReference type="Proteomes" id="UP000500961"/>
    </source>
</evidence>
<dbReference type="PROSITE" id="PS51257">
    <property type="entry name" value="PROKAR_LIPOPROTEIN"/>
    <property type="match status" value="1"/>
</dbReference>
<evidence type="ECO:0000256" key="1">
    <source>
        <dbReference type="ARBA" id="ARBA00022737"/>
    </source>
</evidence>
<feature type="repeat" description="ANK" evidence="3">
    <location>
        <begin position="205"/>
        <end position="237"/>
    </location>
</feature>
<organism evidence="4 5">
    <name type="scientific">Tenuifilum thalassicum</name>
    <dbReference type="NCBI Taxonomy" id="2590900"/>
    <lineage>
        <taxon>Bacteria</taxon>
        <taxon>Pseudomonadati</taxon>
        <taxon>Bacteroidota</taxon>
        <taxon>Bacteroidia</taxon>
        <taxon>Bacteroidales</taxon>
        <taxon>Tenuifilaceae</taxon>
        <taxon>Tenuifilum</taxon>
    </lineage>
</organism>
<sequence>MKKLSCCYFSHLFYFLVFFLSCTITYSQEHKSDSAWIASTYNYLLMVEADSGNIEKVRTLLNLGADPNTCDANGVTPLMFAIQSGNTDVVELLVENGADLNAVPYNGNTALHAAISTFNDTIAELLIEKGADINVKNNKKLTPLHLAAWYGLPFLTELLLYKGAKPNEQDLVQNTPLMLATFSGAITCTQLLLKYGADPNIQDRKGRTPLMVASQFNDTSIAKLLIEYGADINIIDENGANALSYAIAFSANNILKLLLDFNAHETKLQKSYYQIAREYNNTDALKALSEMGLKTKIKPTLSSLYAGSSITFAQHEFLWGFCFGGVEQISQVDLSVGYLFRPFKIATLTSTDGQLYQYWEYRQVIQSSISKNFYLLSLNKCMVRSFLKINAGMEFRNYRGTHKDPSKQFSSNFNAGISFKFNIMEYSLGFGYNFKEETGNKPYFYTISAKIHFNQLKPKILKKNVNYIW</sequence>
<dbReference type="PROSITE" id="PS50297">
    <property type="entry name" value="ANK_REP_REGION"/>
    <property type="match status" value="5"/>
</dbReference>
<keyword evidence="2 3" id="KW-0040">ANK repeat</keyword>
<keyword evidence="1" id="KW-0677">Repeat</keyword>
<dbReference type="RefSeq" id="WP_173073921.1">
    <property type="nucleotide sequence ID" value="NZ_CP041345.1"/>
</dbReference>
<evidence type="ECO:0000313" key="4">
    <source>
        <dbReference type="EMBL" id="QKG79801.1"/>
    </source>
</evidence>
<dbReference type="PANTHER" id="PTHR24126">
    <property type="entry name" value="ANKYRIN REPEAT, PH AND SEC7 DOMAIN CONTAINING PROTEIN SECG-RELATED"/>
    <property type="match status" value="1"/>
</dbReference>
<dbReference type="Proteomes" id="UP000500961">
    <property type="component" value="Chromosome"/>
</dbReference>
<dbReference type="SUPFAM" id="SSF48403">
    <property type="entry name" value="Ankyrin repeat"/>
    <property type="match status" value="1"/>
</dbReference>
<proteinExistence type="predicted"/>
<dbReference type="InterPro" id="IPR002110">
    <property type="entry name" value="Ankyrin_rpt"/>
</dbReference>
<accession>A0A7D4BRR1</accession>
<name>A0A7D4BRR1_9BACT</name>
<evidence type="ECO:0000256" key="3">
    <source>
        <dbReference type="PROSITE-ProRule" id="PRU00023"/>
    </source>
</evidence>
<dbReference type="SMART" id="SM00248">
    <property type="entry name" value="ANK"/>
    <property type="match status" value="7"/>
</dbReference>